<dbReference type="OrthoDB" id="9850191at2"/>
<keyword evidence="2" id="KW-1185">Reference proteome</keyword>
<name>B9XBG2_PEDPL</name>
<evidence type="ECO:0008006" key="3">
    <source>
        <dbReference type="Google" id="ProtNLM"/>
    </source>
</evidence>
<evidence type="ECO:0000313" key="2">
    <source>
        <dbReference type="Proteomes" id="UP000003688"/>
    </source>
</evidence>
<dbReference type="Proteomes" id="UP000003688">
    <property type="component" value="Unassembled WGS sequence"/>
</dbReference>
<protein>
    <recommendedName>
        <fullName evidence="3">PilZ domain-containing protein</fullName>
    </recommendedName>
</protein>
<proteinExistence type="predicted"/>
<accession>B9XBG2</accession>
<comment type="caution">
    <text evidence="1">The sequence shown here is derived from an EMBL/GenBank/DDBJ whole genome shotgun (WGS) entry which is preliminary data.</text>
</comment>
<dbReference type="STRING" id="320771.Cflav_PD5482"/>
<dbReference type="EMBL" id="ABOX02000003">
    <property type="protein sequence ID" value="EEF62847.1"/>
    <property type="molecule type" value="Genomic_DNA"/>
</dbReference>
<evidence type="ECO:0000313" key="1">
    <source>
        <dbReference type="EMBL" id="EEF62847.1"/>
    </source>
</evidence>
<sequence>MSARKLNSPGLFQPITVEAFQTRLLLAPKEVKVRRNGVEFRSIKPIAPWTEMTVTLQSNRDTAKVHCTGVVVACNGNRHTGYTVSMVFTDLSKQAQARLSILAYS</sequence>
<organism evidence="1 2">
    <name type="scientific">Pedosphaera parvula (strain Ellin514)</name>
    <dbReference type="NCBI Taxonomy" id="320771"/>
    <lineage>
        <taxon>Bacteria</taxon>
        <taxon>Pseudomonadati</taxon>
        <taxon>Verrucomicrobiota</taxon>
        <taxon>Pedosphaerae</taxon>
        <taxon>Pedosphaerales</taxon>
        <taxon>Pedosphaeraceae</taxon>
        <taxon>Pedosphaera</taxon>
    </lineage>
</organism>
<gene>
    <name evidence="1" type="ORF">Cflav_PD5482</name>
</gene>
<reference evidence="1 2" key="1">
    <citation type="journal article" date="2011" name="J. Bacteriol.">
        <title>Genome sequence of 'Pedosphaera parvula' Ellin514, an aerobic Verrucomicrobial isolate from pasture soil.</title>
        <authorList>
            <person name="Kant R."/>
            <person name="van Passel M.W."/>
            <person name="Sangwan P."/>
            <person name="Palva A."/>
            <person name="Lucas S."/>
            <person name="Copeland A."/>
            <person name="Lapidus A."/>
            <person name="Glavina Del Rio T."/>
            <person name="Dalin E."/>
            <person name="Tice H."/>
            <person name="Bruce D."/>
            <person name="Goodwin L."/>
            <person name="Pitluck S."/>
            <person name="Chertkov O."/>
            <person name="Larimer F.W."/>
            <person name="Land M.L."/>
            <person name="Hauser L."/>
            <person name="Brettin T.S."/>
            <person name="Detter J.C."/>
            <person name="Han S."/>
            <person name="de Vos W.M."/>
            <person name="Janssen P.H."/>
            <person name="Smidt H."/>
        </authorList>
    </citation>
    <scope>NUCLEOTIDE SEQUENCE [LARGE SCALE GENOMIC DNA]</scope>
    <source>
        <strain evidence="1 2">Ellin514</strain>
    </source>
</reference>
<dbReference type="AlphaFoldDB" id="B9XBG2"/>